<protein>
    <submittedName>
        <fullName evidence="1">Uncharacterized protein</fullName>
    </submittedName>
</protein>
<evidence type="ECO:0000313" key="1">
    <source>
        <dbReference type="EMBL" id="KAK7518627.1"/>
    </source>
</evidence>
<sequence>MIVKAQPSVQDRTGQPMFRSPNIKISAAKLAPHRIYTPQFHISDPEAIAMAEIANFVILHGGPGQCSLTHIYEPNEAAYTYIASAIAIAMKAFKNDKLQYWLTKLAMEFDQNKRGGHSIFDGDQARARETVVLFLHKVRNNFPKVVIDETITDPACLGTHTRAPLEESQEQFNLRECWIALNAQRVKDMVLASVSGGRPFRTFQFIFTIVFIHEVGAHVLITLLGKGQELTPQKITAPGFTKKKYWRIRQMA</sequence>
<name>A0ABR1KS00_9PEZI</name>
<evidence type="ECO:0000313" key="2">
    <source>
        <dbReference type="Proteomes" id="UP001363622"/>
    </source>
</evidence>
<reference evidence="1 2" key="1">
    <citation type="submission" date="2024-04" db="EMBL/GenBank/DDBJ databases">
        <title>Phyllosticta paracitricarpa is synonymous to the EU quarantine fungus P. citricarpa based on phylogenomic analyses.</title>
        <authorList>
            <consortium name="Lawrence Berkeley National Laboratory"/>
            <person name="Van Ingen-Buijs V.A."/>
            <person name="Van Westerhoven A.C."/>
            <person name="Haridas S."/>
            <person name="Skiadas P."/>
            <person name="Martin F."/>
            <person name="Groenewald J.Z."/>
            <person name="Crous P.W."/>
            <person name="Seidl M.F."/>
        </authorList>
    </citation>
    <scope>NUCLEOTIDE SEQUENCE [LARGE SCALE GENOMIC DNA]</scope>
    <source>
        <strain evidence="1 2">CBS 123371</strain>
    </source>
</reference>
<proteinExistence type="predicted"/>
<dbReference type="Proteomes" id="UP001363622">
    <property type="component" value="Unassembled WGS sequence"/>
</dbReference>
<gene>
    <name evidence="1" type="ORF">IWZ03DRAFT_152084</name>
</gene>
<keyword evidence="2" id="KW-1185">Reference proteome</keyword>
<organism evidence="1 2">
    <name type="scientific">Phyllosticta citriasiana</name>
    <dbReference type="NCBI Taxonomy" id="595635"/>
    <lineage>
        <taxon>Eukaryota</taxon>
        <taxon>Fungi</taxon>
        <taxon>Dikarya</taxon>
        <taxon>Ascomycota</taxon>
        <taxon>Pezizomycotina</taxon>
        <taxon>Dothideomycetes</taxon>
        <taxon>Dothideomycetes incertae sedis</taxon>
        <taxon>Botryosphaeriales</taxon>
        <taxon>Phyllostictaceae</taxon>
        <taxon>Phyllosticta</taxon>
    </lineage>
</organism>
<accession>A0ABR1KS00</accession>
<dbReference type="EMBL" id="JBBPHU010000004">
    <property type="protein sequence ID" value="KAK7518627.1"/>
    <property type="molecule type" value="Genomic_DNA"/>
</dbReference>
<comment type="caution">
    <text evidence="1">The sequence shown here is derived from an EMBL/GenBank/DDBJ whole genome shotgun (WGS) entry which is preliminary data.</text>
</comment>